<dbReference type="Proteomes" id="UP000515317">
    <property type="component" value="Chromosome"/>
</dbReference>
<evidence type="ECO:0000313" key="9">
    <source>
        <dbReference type="EMBL" id="BCJ90208.1"/>
    </source>
</evidence>
<dbReference type="InterPro" id="IPR011495">
    <property type="entry name" value="Sig_transdc_His_kin_sub2_dim/P"/>
</dbReference>
<organism evidence="9 10">
    <name type="scientific">Terrihabitans soli</name>
    <dbReference type="NCBI Taxonomy" id="708113"/>
    <lineage>
        <taxon>Bacteria</taxon>
        <taxon>Pseudomonadati</taxon>
        <taxon>Pseudomonadota</taxon>
        <taxon>Alphaproteobacteria</taxon>
        <taxon>Hyphomicrobiales</taxon>
        <taxon>Terrihabitans</taxon>
    </lineage>
</organism>
<gene>
    <name evidence="9" type="ORF">IZ6_09430</name>
</gene>
<dbReference type="PRINTS" id="PR00344">
    <property type="entry name" value="BCTRLSENSOR"/>
</dbReference>
<evidence type="ECO:0000256" key="2">
    <source>
        <dbReference type="ARBA" id="ARBA00012438"/>
    </source>
</evidence>
<keyword evidence="5" id="KW-0547">Nucleotide-binding</keyword>
<accession>A0A6S6QUN8</accession>
<evidence type="ECO:0000256" key="3">
    <source>
        <dbReference type="ARBA" id="ARBA00022553"/>
    </source>
</evidence>
<dbReference type="KEGG" id="tso:IZ6_09430"/>
<evidence type="ECO:0000256" key="5">
    <source>
        <dbReference type="ARBA" id="ARBA00022741"/>
    </source>
</evidence>
<dbReference type="InterPro" id="IPR005467">
    <property type="entry name" value="His_kinase_dom"/>
</dbReference>
<reference evidence="9 10" key="1">
    <citation type="submission" date="2020-08" db="EMBL/GenBank/DDBJ databases">
        <title>Genome sequence of Rhizobiales bacterium strain IZ6.</title>
        <authorList>
            <person name="Nakai R."/>
            <person name="Naganuma T."/>
        </authorList>
    </citation>
    <scope>NUCLEOTIDE SEQUENCE [LARGE SCALE GENOMIC DNA]</scope>
    <source>
        <strain evidence="9 10">IZ6</strain>
    </source>
</reference>
<evidence type="ECO:0000313" key="10">
    <source>
        <dbReference type="Proteomes" id="UP000515317"/>
    </source>
</evidence>
<evidence type="ECO:0000256" key="6">
    <source>
        <dbReference type="ARBA" id="ARBA00022777"/>
    </source>
</evidence>
<dbReference type="PANTHER" id="PTHR41523:SF8">
    <property type="entry name" value="ETHYLENE RESPONSE SENSOR PROTEIN"/>
    <property type="match status" value="1"/>
</dbReference>
<keyword evidence="3" id="KW-0597">Phosphoprotein</keyword>
<dbReference type="EC" id="2.7.13.3" evidence="2"/>
<dbReference type="InterPro" id="IPR036890">
    <property type="entry name" value="HATPase_C_sf"/>
</dbReference>
<keyword evidence="4" id="KW-0808">Transferase</keyword>
<evidence type="ECO:0000256" key="1">
    <source>
        <dbReference type="ARBA" id="ARBA00000085"/>
    </source>
</evidence>
<dbReference type="PROSITE" id="PS50109">
    <property type="entry name" value="HIS_KIN"/>
    <property type="match status" value="1"/>
</dbReference>
<keyword evidence="10" id="KW-1185">Reference proteome</keyword>
<dbReference type="Gene3D" id="3.30.565.10">
    <property type="entry name" value="Histidine kinase-like ATPase, C-terminal domain"/>
    <property type="match status" value="1"/>
</dbReference>
<dbReference type="SMART" id="SM00387">
    <property type="entry name" value="HATPase_c"/>
    <property type="match status" value="1"/>
</dbReference>
<evidence type="ECO:0000259" key="8">
    <source>
        <dbReference type="PROSITE" id="PS50109"/>
    </source>
</evidence>
<dbReference type="Pfam" id="PF07568">
    <property type="entry name" value="HisKA_2"/>
    <property type="match status" value="1"/>
</dbReference>
<dbReference type="EMBL" id="AP023361">
    <property type="protein sequence ID" value="BCJ90208.1"/>
    <property type="molecule type" value="Genomic_DNA"/>
</dbReference>
<comment type="catalytic activity">
    <reaction evidence="1">
        <text>ATP + protein L-histidine = ADP + protein N-phospho-L-histidine.</text>
        <dbReference type="EC" id="2.7.13.3"/>
    </reaction>
</comment>
<keyword evidence="6" id="KW-0418">Kinase</keyword>
<dbReference type="PANTHER" id="PTHR41523">
    <property type="entry name" value="TWO-COMPONENT SYSTEM SENSOR PROTEIN"/>
    <property type="match status" value="1"/>
</dbReference>
<dbReference type="InterPro" id="IPR004358">
    <property type="entry name" value="Sig_transdc_His_kin-like_C"/>
</dbReference>
<dbReference type="AlphaFoldDB" id="A0A6S6QUN8"/>
<keyword evidence="7" id="KW-0067">ATP-binding</keyword>
<sequence>MREVNHRVANSLQLASSILRMQAHQELDAHTRDQLEKAGLRIGSIQHVHNRLYRSGDMRTIEFSQYLRDLCNDLSDSVLQDESPKAFNLTADCDRMRVETDIASKLGLVVNEFVTNAFKHGHRDNEDCAVRVSAHLAEGVLTIEVADDGPGLPKDFDIGRIKGLGMRLVRFVSSSLGGESGARNGAKGAVFFVTIPLPDHAERV</sequence>
<dbReference type="GO" id="GO:0004673">
    <property type="term" value="F:protein histidine kinase activity"/>
    <property type="evidence" value="ECO:0007669"/>
    <property type="project" value="UniProtKB-EC"/>
</dbReference>
<dbReference type="InterPro" id="IPR003594">
    <property type="entry name" value="HATPase_dom"/>
</dbReference>
<evidence type="ECO:0000256" key="4">
    <source>
        <dbReference type="ARBA" id="ARBA00022679"/>
    </source>
</evidence>
<proteinExistence type="predicted"/>
<dbReference type="SUPFAM" id="SSF55874">
    <property type="entry name" value="ATPase domain of HSP90 chaperone/DNA topoisomerase II/histidine kinase"/>
    <property type="match status" value="1"/>
</dbReference>
<dbReference type="GO" id="GO:0005524">
    <property type="term" value="F:ATP binding"/>
    <property type="evidence" value="ECO:0007669"/>
    <property type="project" value="UniProtKB-KW"/>
</dbReference>
<name>A0A6S6QUN8_9HYPH</name>
<evidence type="ECO:0000256" key="7">
    <source>
        <dbReference type="ARBA" id="ARBA00022840"/>
    </source>
</evidence>
<protein>
    <recommendedName>
        <fullName evidence="2">histidine kinase</fullName>
        <ecNumber evidence="2">2.7.13.3</ecNumber>
    </recommendedName>
</protein>
<dbReference type="Pfam" id="PF13581">
    <property type="entry name" value="HATPase_c_2"/>
    <property type="match status" value="1"/>
</dbReference>
<feature type="domain" description="Histidine kinase" evidence="8">
    <location>
        <begin position="105"/>
        <end position="199"/>
    </location>
</feature>